<dbReference type="InterPro" id="IPR014358">
    <property type="entry name" value="Enoyl-ACP_Rdtase_NADH"/>
</dbReference>
<sequence>MLANKVVLVTGIANGRSIAWNIAKKLYQEKASIIITYQRPEFKNKIDALIKDELTSQDSKQLVSTFCCNAIEENDLKELQTFISSTYGHLDSLFHSIAYSPSSALHNPLLDISKEDFNTTLSISTYSLLSLTKAMQPLLSPSSSITALSFLGSTRYFQNYGIMSIAKAALESTALQLAGDLGSSGIRVNVIRAAPVNTLAARGIPRFLEMKNQFLEKQPLKQKSVVEDVCGTAAWLCSDYSKGITGQVINVDGGYSILGI</sequence>
<dbReference type="FunCoup" id="D8M1V8">
    <property type="interactions" value="46"/>
</dbReference>
<evidence type="ECO:0000256" key="4">
    <source>
        <dbReference type="ARBA" id="ARBA00022832"/>
    </source>
</evidence>
<dbReference type="GeneID" id="24919327"/>
<keyword evidence="9" id="KW-1185">Reference proteome</keyword>
<protein>
    <submittedName>
        <fullName evidence="8">Enoyl-[acyl-carrier-protein] reductase</fullName>
    </submittedName>
</protein>
<keyword evidence="3" id="KW-0444">Lipid biosynthesis</keyword>
<dbReference type="AlphaFoldDB" id="D8M1V8"/>
<dbReference type="OMA" id="DWMGPAK"/>
<comment type="pathway">
    <text evidence="1">Lipid metabolism.</text>
</comment>
<dbReference type="Pfam" id="PF13561">
    <property type="entry name" value="adh_short_C2"/>
    <property type="match status" value="1"/>
</dbReference>
<dbReference type="RefSeq" id="XP_012896095.1">
    <property type="nucleotide sequence ID" value="XM_013040641.1"/>
</dbReference>
<evidence type="ECO:0000313" key="9">
    <source>
        <dbReference type="Proteomes" id="UP000008312"/>
    </source>
</evidence>
<keyword evidence="5" id="KW-0560">Oxidoreductase</keyword>
<evidence type="ECO:0000256" key="1">
    <source>
        <dbReference type="ARBA" id="ARBA00005189"/>
    </source>
</evidence>
<proteinExistence type="inferred from homology"/>
<dbReference type="Gene3D" id="3.40.50.720">
    <property type="entry name" value="NAD(P)-binding Rossmann-like Domain"/>
    <property type="match status" value="1"/>
</dbReference>
<evidence type="ECO:0000256" key="5">
    <source>
        <dbReference type="ARBA" id="ARBA00023002"/>
    </source>
</evidence>
<gene>
    <name evidence="8" type="ORF">GSBLH_T00002120001</name>
</gene>
<dbReference type="InterPro" id="IPR002347">
    <property type="entry name" value="SDR_fam"/>
</dbReference>
<evidence type="ECO:0000256" key="6">
    <source>
        <dbReference type="ARBA" id="ARBA00023098"/>
    </source>
</evidence>
<keyword evidence="6" id="KW-0443">Lipid metabolism</keyword>
<comment type="similarity">
    <text evidence="2">Belongs to the short-chain dehydrogenases/reductases (SDR) family. FabI subfamily.</text>
</comment>
<dbReference type="PIRSF" id="PIRSF000094">
    <property type="entry name" value="Enoyl-ACP_rdct"/>
    <property type="match status" value="1"/>
</dbReference>
<organism evidence="8">
    <name type="scientific">Blastocystis hominis</name>
    <dbReference type="NCBI Taxonomy" id="12968"/>
    <lineage>
        <taxon>Eukaryota</taxon>
        <taxon>Sar</taxon>
        <taxon>Stramenopiles</taxon>
        <taxon>Bigyra</taxon>
        <taxon>Opalozoa</taxon>
        <taxon>Opalinata</taxon>
        <taxon>Blastocystidae</taxon>
        <taxon>Blastocystis</taxon>
    </lineage>
</organism>
<dbReference type="OrthoDB" id="417891at2759"/>
<dbReference type="InParanoid" id="D8M1V8"/>
<dbReference type="InterPro" id="IPR036291">
    <property type="entry name" value="NAD(P)-bd_dom_sf"/>
</dbReference>
<dbReference type="PRINTS" id="PR00081">
    <property type="entry name" value="GDHRDH"/>
</dbReference>
<dbReference type="EMBL" id="FN668646">
    <property type="protein sequence ID" value="CBK22047.2"/>
    <property type="molecule type" value="Genomic_DNA"/>
</dbReference>
<accession>D8M1V8</accession>
<dbReference type="GO" id="GO:0004318">
    <property type="term" value="F:enoyl-[acyl-carrier-protein] reductase (NADH) activity"/>
    <property type="evidence" value="ECO:0007669"/>
    <property type="project" value="InterPro"/>
</dbReference>
<evidence type="ECO:0000256" key="7">
    <source>
        <dbReference type="ARBA" id="ARBA00023160"/>
    </source>
</evidence>
<keyword evidence="4" id="KW-0276">Fatty acid metabolism</keyword>
<keyword evidence="7" id="KW-0275">Fatty acid biosynthesis</keyword>
<dbReference type="GO" id="GO:0006633">
    <property type="term" value="P:fatty acid biosynthetic process"/>
    <property type="evidence" value="ECO:0007669"/>
    <property type="project" value="UniProtKB-KW"/>
</dbReference>
<evidence type="ECO:0000256" key="3">
    <source>
        <dbReference type="ARBA" id="ARBA00022516"/>
    </source>
</evidence>
<dbReference type="SUPFAM" id="SSF51735">
    <property type="entry name" value="NAD(P)-binding Rossmann-fold domains"/>
    <property type="match status" value="1"/>
</dbReference>
<evidence type="ECO:0000313" key="8">
    <source>
        <dbReference type="EMBL" id="CBK22047.2"/>
    </source>
</evidence>
<evidence type="ECO:0000256" key="2">
    <source>
        <dbReference type="ARBA" id="ARBA00009233"/>
    </source>
</evidence>
<reference evidence="8" key="1">
    <citation type="submission" date="2010-02" db="EMBL/GenBank/DDBJ databases">
        <title>Sequencing and annotation of the Blastocystis hominis genome.</title>
        <authorList>
            <person name="Wincker P."/>
        </authorList>
    </citation>
    <scope>NUCLEOTIDE SEQUENCE</scope>
    <source>
        <strain evidence="8">Singapore isolate B</strain>
    </source>
</reference>
<name>D8M1V8_BLAHO</name>
<dbReference type="PANTHER" id="PTHR43159">
    <property type="entry name" value="ENOYL-[ACYL-CARRIER-PROTEIN] REDUCTASE"/>
    <property type="match status" value="1"/>
</dbReference>
<dbReference type="Proteomes" id="UP000008312">
    <property type="component" value="Unassembled WGS sequence"/>
</dbReference>
<dbReference type="PANTHER" id="PTHR43159:SF2">
    <property type="entry name" value="ENOYL-[ACYL-CARRIER-PROTEIN] REDUCTASE [NADH], CHLOROPLASTIC"/>
    <property type="match status" value="1"/>
</dbReference>